<gene>
    <name evidence="2" type="ORF">EAG_15126</name>
</gene>
<accession>E2ATI3</accession>
<feature type="non-terminal residue" evidence="2">
    <location>
        <position position="1"/>
    </location>
</feature>
<dbReference type="Pfam" id="PF03732">
    <property type="entry name" value="Retrotrans_gag"/>
    <property type="match status" value="1"/>
</dbReference>
<dbReference type="Proteomes" id="UP000000311">
    <property type="component" value="Unassembled WGS sequence"/>
</dbReference>
<evidence type="ECO:0000313" key="3">
    <source>
        <dbReference type="Proteomes" id="UP000000311"/>
    </source>
</evidence>
<dbReference type="InParanoid" id="E2ATI3"/>
<evidence type="ECO:0000259" key="1">
    <source>
        <dbReference type="Pfam" id="PF03732"/>
    </source>
</evidence>
<reference evidence="2 3" key="1">
    <citation type="journal article" date="2010" name="Science">
        <title>Genomic comparison of the ants Camponotus floridanus and Harpegnathos saltator.</title>
        <authorList>
            <person name="Bonasio R."/>
            <person name="Zhang G."/>
            <person name="Ye C."/>
            <person name="Mutti N.S."/>
            <person name="Fang X."/>
            <person name="Qin N."/>
            <person name="Donahue G."/>
            <person name="Yang P."/>
            <person name="Li Q."/>
            <person name="Li C."/>
            <person name="Zhang P."/>
            <person name="Huang Z."/>
            <person name="Berger S.L."/>
            <person name="Reinberg D."/>
            <person name="Wang J."/>
            <person name="Liebig J."/>
        </authorList>
    </citation>
    <scope>NUCLEOTIDE SEQUENCE [LARGE SCALE GENOMIC DNA]</scope>
    <source>
        <strain evidence="3">C129</strain>
    </source>
</reference>
<proteinExistence type="predicted"/>
<dbReference type="AlphaFoldDB" id="E2ATI3"/>
<evidence type="ECO:0000313" key="2">
    <source>
        <dbReference type="EMBL" id="EFN63256.1"/>
    </source>
</evidence>
<name>E2ATI3_CAMFO</name>
<organism evidence="3">
    <name type="scientific">Camponotus floridanus</name>
    <name type="common">Florida carpenter ant</name>
    <dbReference type="NCBI Taxonomy" id="104421"/>
    <lineage>
        <taxon>Eukaryota</taxon>
        <taxon>Metazoa</taxon>
        <taxon>Ecdysozoa</taxon>
        <taxon>Arthropoda</taxon>
        <taxon>Hexapoda</taxon>
        <taxon>Insecta</taxon>
        <taxon>Pterygota</taxon>
        <taxon>Neoptera</taxon>
        <taxon>Endopterygota</taxon>
        <taxon>Hymenoptera</taxon>
        <taxon>Apocrita</taxon>
        <taxon>Aculeata</taxon>
        <taxon>Formicoidea</taxon>
        <taxon>Formicidae</taxon>
        <taxon>Formicinae</taxon>
        <taxon>Camponotus</taxon>
    </lineage>
</organism>
<feature type="non-terminal residue" evidence="2">
    <location>
        <position position="102"/>
    </location>
</feature>
<protein>
    <recommendedName>
        <fullName evidence="1">Retrotransposon gag domain-containing protein</fullName>
    </recommendedName>
</protein>
<sequence>GGTLLWYRNHRTSWTSWQGFEAAFRLQFLPHRYGASLRREIENRHQKANETFAQYPTVMMTLMRRTGGFSSLMQLEYLYDHMHPEYKFYIRRRDIGDSSELQ</sequence>
<dbReference type="InterPro" id="IPR005162">
    <property type="entry name" value="Retrotrans_gag_dom"/>
</dbReference>
<keyword evidence="3" id="KW-1185">Reference proteome</keyword>
<dbReference type="EMBL" id="GL442596">
    <property type="protein sequence ID" value="EFN63256.1"/>
    <property type="molecule type" value="Genomic_DNA"/>
</dbReference>
<feature type="domain" description="Retrotransposon gag" evidence="1">
    <location>
        <begin position="4"/>
        <end position="71"/>
    </location>
</feature>